<dbReference type="EMBL" id="LR743596">
    <property type="protein sequence ID" value="CAA2625615.1"/>
    <property type="molecule type" value="Genomic_DNA"/>
</dbReference>
<proteinExistence type="predicted"/>
<dbReference type="EMBL" id="LR746272">
    <property type="protein sequence ID" value="CAA7401605.1"/>
    <property type="molecule type" value="Genomic_DNA"/>
</dbReference>
<reference evidence="1" key="1">
    <citation type="submission" date="2019-12" db="EMBL/GenBank/DDBJ databases">
        <authorList>
            <person name="Scholz U."/>
            <person name="Mascher M."/>
            <person name="Fiebig A."/>
        </authorList>
    </citation>
    <scope>NUCLEOTIDE SEQUENCE</scope>
</reference>
<evidence type="ECO:0000313" key="2">
    <source>
        <dbReference type="EMBL" id="CAA7401605.1"/>
    </source>
</evidence>
<keyword evidence="3" id="KW-1185">Reference proteome</keyword>
<sequence length="26" mass="3115">MEKNWYNDWHGMLGSALRQHSVKINV</sequence>
<protein>
    <submittedName>
        <fullName evidence="1">Uncharacterized protein</fullName>
    </submittedName>
</protein>
<accession>A0A7I8J3Y3</accession>
<evidence type="ECO:0000313" key="3">
    <source>
        <dbReference type="Proteomes" id="UP000663760"/>
    </source>
</evidence>
<dbReference type="Proteomes" id="UP000663760">
    <property type="component" value="Chromosome 9"/>
</dbReference>
<organism evidence="1">
    <name type="scientific">Spirodela intermedia</name>
    <name type="common">Intermediate duckweed</name>
    <dbReference type="NCBI Taxonomy" id="51605"/>
    <lineage>
        <taxon>Eukaryota</taxon>
        <taxon>Viridiplantae</taxon>
        <taxon>Streptophyta</taxon>
        <taxon>Embryophyta</taxon>
        <taxon>Tracheophyta</taxon>
        <taxon>Spermatophyta</taxon>
        <taxon>Magnoliopsida</taxon>
        <taxon>Liliopsida</taxon>
        <taxon>Araceae</taxon>
        <taxon>Lemnoideae</taxon>
        <taxon>Spirodela</taxon>
    </lineage>
</organism>
<gene>
    <name evidence="1" type="ORF">SI7747_09011355</name>
    <name evidence="2" type="ORF">SI8410_09012283</name>
</gene>
<dbReference type="AlphaFoldDB" id="A0A7I8J3Y3"/>
<evidence type="ECO:0000313" key="1">
    <source>
        <dbReference type="EMBL" id="CAA2625615.1"/>
    </source>
</evidence>
<name>A0A7I8J3Y3_SPIIN</name>